<feature type="transmembrane region" description="Helical" evidence="1">
    <location>
        <begin position="12"/>
        <end position="32"/>
    </location>
</feature>
<gene>
    <name evidence="3" type="primary">pulG</name>
    <name evidence="3" type="ORF">OPDIPICF_03234</name>
</gene>
<dbReference type="AlphaFoldDB" id="A0A5S9QXW9"/>
<keyword evidence="1" id="KW-1133">Transmembrane helix</keyword>
<keyword evidence="1" id="KW-0472">Membrane</keyword>
<organism evidence="3 4">
    <name type="scientific">BD1-7 clade bacterium</name>
    <dbReference type="NCBI Taxonomy" id="2029982"/>
    <lineage>
        <taxon>Bacteria</taxon>
        <taxon>Pseudomonadati</taxon>
        <taxon>Pseudomonadota</taxon>
        <taxon>Gammaproteobacteria</taxon>
        <taxon>Cellvibrionales</taxon>
        <taxon>Spongiibacteraceae</taxon>
        <taxon>BD1-7 clade</taxon>
    </lineage>
</organism>
<evidence type="ECO:0000259" key="2">
    <source>
        <dbReference type="Pfam" id="PF08334"/>
    </source>
</evidence>
<evidence type="ECO:0000256" key="1">
    <source>
        <dbReference type="SAM" id="Phobius"/>
    </source>
</evidence>
<feature type="domain" description="Type II secretion system protein GspG C-terminal" evidence="2">
    <location>
        <begin position="42"/>
        <end position="122"/>
    </location>
</feature>
<reference evidence="3 4" key="1">
    <citation type="submission" date="2019-11" db="EMBL/GenBank/DDBJ databases">
        <authorList>
            <person name="Holert J."/>
        </authorList>
    </citation>
    <scope>NUCLEOTIDE SEQUENCE [LARGE SCALE GENOMIC DNA]</scope>
    <source>
        <strain evidence="3">SB11_3</strain>
    </source>
</reference>
<dbReference type="Proteomes" id="UP000441399">
    <property type="component" value="Unassembled WGS sequence"/>
</dbReference>
<evidence type="ECO:0000313" key="3">
    <source>
        <dbReference type="EMBL" id="CAA0124772.1"/>
    </source>
</evidence>
<dbReference type="InterPro" id="IPR045584">
    <property type="entry name" value="Pilin-like"/>
</dbReference>
<name>A0A5S9QXW9_9GAMM</name>
<protein>
    <submittedName>
        <fullName evidence="3">Type II secretion system protein G</fullName>
    </submittedName>
</protein>
<sequence>MSKIKFSNKNKVLLVIIILFSLLASIFFLFSLRIVHKNDADLDVARLTVLQSSLSIYKERFEKYPNSELGLEELMSGGKEQRIIEPTMPLIDKWGSKFVFRNPSECGNAHYDLYSLGENLKDECGKGDDLMPIPIKN</sequence>
<dbReference type="InterPro" id="IPR013545">
    <property type="entry name" value="T2SS_protein-GspG_C"/>
</dbReference>
<dbReference type="SUPFAM" id="SSF54523">
    <property type="entry name" value="Pili subunits"/>
    <property type="match status" value="1"/>
</dbReference>
<dbReference type="EMBL" id="CACSIO010000060">
    <property type="protein sequence ID" value="CAA0124772.1"/>
    <property type="molecule type" value="Genomic_DNA"/>
</dbReference>
<evidence type="ECO:0000313" key="4">
    <source>
        <dbReference type="Proteomes" id="UP000441399"/>
    </source>
</evidence>
<keyword evidence="1" id="KW-0812">Transmembrane</keyword>
<accession>A0A5S9QXW9</accession>
<dbReference type="Gene3D" id="3.30.700.10">
    <property type="entry name" value="Glycoprotein, Type 4 Pilin"/>
    <property type="match status" value="1"/>
</dbReference>
<dbReference type="Pfam" id="PF08334">
    <property type="entry name" value="T2SSG"/>
    <property type="match status" value="1"/>
</dbReference>
<keyword evidence="4" id="KW-1185">Reference proteome</keyword>
<proteinExistence type="predicted"/>